<comment type="caution">
    <text evidence="1">The sequence shown here is derived from an EMBL/GenBank/DDBJ whole genome shotgun (WGS) entry which is preliminary data.</text>
</comment>
<dbReference type="Proteomes" id="UP001596512">
    <property type="component" value="Unassembled WGS sequence"/>
</dbReference>
<evidence type="ECO:0008006" key="3">
    <source>
        <dbReference type="Google" id="ProtNLM"/>
    </source>
</evidence>
<protein>
    <recommendedName>
        <fullName evidence="3">TetR family transcriptional regulator</fullName>
    </recommendedName>
</protein>
<keyword evidence="2" id="KW-1185">Reference proteome</keyword>
<dbReference type="SUPFAM" id="SSF48498">
    <property type="entry name" value="Tetracyclin repressor-like, C-terminal domain"/>
    <property type="match status" value="1"/>
</dbReference>
<dbReference type="EMBL" id="JBHTEY010000004">
    <property type="protein sequence ID" value="MFC7616598.1"/>
    <property type="molecule type" value="Genomic_DNA"/>
</dbReference>
<evidence type="ECO:0000313" key="1">
    <source>
        <dbReference type="EMBL" id="MFC7616598.1"/>
    </source>
</evidence>
<gene>
    <name evidence="1" type="ORF">ACFQV2_27205</name>
</gene>
<accession>A0ABW2TTR5</accession>
<evidence type="ECO:0000313" key="2">
    <source>
        <dbReference type="Proteomes" id="UP001596512"/>
    </source>
</evidence>
<proteinExistence type="predicted"/>
<dbReference type="InterPro" id="IPR036271">
    <property type="entry name" value="Tet_transcr_reg_TetR-rel_C_sf"/>
</dbReference>
<sequence length="62" mass="6934">MRERFLSRNRALRAVFAEIVGEAQAAELVAFLEGALTLWLLDPDTVDLRALYAGYLARLAEP</sequence>
<name>A0ABW2TTR5_9PSEU</name>
<reference evidence="2" key="1">
    <citation type="journal article" date="2019" name="Int. J. Syst. Evol. Microbiol.">
        <title>The Global Catalogue of Microorganisms (GCM) 10K type strain sequencing project: providing services to taxonomists for standard genome sequencing and annotation.</title>
        <authorList>
            <consortium name="The Broad Institute Genomics Platform"/>
            <consortium name="The Broad Institute Genome Sequencing Center for Infectious Disease"/>
            <person name="Wu L."/>
            <person name="Ma J."/>
        </authorList>
    </citation>
    <scope>NUCLEOTIDE SEQUENCE [LARGE SCALE GENOMIC DNA]</scope>
    <source>
        <strain evidence="2">JCM 17695</strain>
    </source>
</reference>
<organism evidence="1 2">
    <name type="scientific">Actinokineospora soli</name>
    <dbReference type="NCBI Taxonomy" id="1048753"/>
    <lineage>
        <taxon>Bacteria</taxon>
        <taxon>Bacillati</taxon>
        <taxon>Actinomycetota</taxon>
        <taxon>Actinomycetes</taxon>
        <taxon>Pseudonocardiales</taxon>
        <taxon>Pseudonocardiaceae</taxon>
        <taxon>Actinokineospora</taxon>
    </lineage>
</organism>